<keyword evidence="4" id="KW-1185">Reference proteome</keyword>
<dbReference type="InterPro" id="IPR004378">
    <property type="entry name" value="F420H2_quin_Rdtase"/>
</dbReference>
<accession>A0ABS2RJC7</accession>
<dbReference type="RefSeq" id="WP_204917642.1">
    <property type="nucleotide sequence ID" value="NZ_BAAAQP010000002.1"/>
</dbReference>
<organism evidence="3 4">
    <name type="scientific">Microlunatus panaciterrae</name>
    <dbReference type="NCBI Taxonomy" id="400768"/>
    <lineage>
        <taxon>Bacteria</taxon>
        <taxon>Bacillati</taxon>
        <taxon>Actinomycetota</taxon>
        <taxon>Actinomycetes</taxon>
        <taxon>Propionibacteriales</taxon>
        <taxon>Propionibacteriaceae</taxon>
        <taxon>Microlunatus</taxon>
    </lineage>
</organism>
<evidence type="ECO:0000256" key="1">
    <source>
        <dbReference type="ARBA" id="ARBA00008710"/>
    </source>
</evidence>
<dbReference type="EMBL" id="JAFBCF010000001">
    <property type="protein sequence ID" value="MBM7799105.1"/>
    <property type="molecule type" value="Genomic_DNA"/>
</dbReference>
<dbReference type="Pfam" id="PF04075">
    <property type="entry name" value="F420H2_quin_red"/>
    <property type="match status" value="1"/>
</dbReference>
<evidence type="ECO:0000313" key="3">
    <source>
        <dbReference type="EMBL" id="MBM7799105.1"/>
    </source>
</evidence>
<evidence type="ECO:0000256" key="2">
    <source>
        <dbReference type="ARBA" id="ARBA00049106"/>
    </source>
</evidence>
<dbReference type="NCBIfam" id="TIGR00026">
    <property type="entry name" value="hi_GC_TIGR00026"/>
    <property type="match status" value="1"/>
</dbReference>
<dbReference type="PANTHER" id="PTHR39428:SF3">
    <property type="entry name" value="DEAZAFLAVIN-DEPENDENT NITROREDUCTASE"/>
    <property type="match status" value="1"/>
</dbReference>
<evidence type="ECO:0000313" key="4">
    <source>
        <dbReference type="Proteomes" id="UP000704762"/>
    </source>
</evidence>
<comment type="catalytic activity">
    <reaction evidence="2">
        <text>oxidized coenzyme F420-(gamma-L-Glu)(n) + a quinol + H(+) = reduced coenzyme F420-(gamma-L-Glu)(n) + a quinone</text>
        <dbReference type="Rhea" id="RHEA:39663"/>
        <dbReference type="Rhea" id="RHEA-COMP:12939"/>
        <dbReference type="Rhea" id="RHEA-COMP:14378"/>
        <dbReference type="ChEBI" id="CHEBI:15378"/>
        <dbReference type="ChEBI" id="CHEBI:24646"/>
        <dbReference type="ChEBI" id="CHEBI:132124"/>
        <dbReference type="ChEBI" id="CHEBI:133980"/>
        <dbReference type="ChEBI" id="CHEBI:139511"/>
    </reaction>
</comment>
<comment type="similarity">
    <text evidence="1">Belongs to the F420H(2)-dependent quinone reductase family.</text>
</comment>
<dbReference type="Gene3D" id="2.30.110.10">
    <property type="entry name" value="Electron Transport, Fmn-binding Protein, Chain A"/>
    <property type="match status" value="1"/>
</dbReference>
<name>A0ABS2RJC7_9ACTN</name>
<gene>
    <name evidence="3" type="ORF">JOE57_002026</name>
</gene>
<comment type="caution">
    <text evidence="3">The sequence shown here is derived from an EMBL/GenBank/DDBJ whole genome shotgun (WGS) entry which is preliminary data.</text>
</comment>
<protein>
    <submittedName>
        <fullName evidence="3">Deazaflavin-dependent oxidoreductase (Nitroreductase family)</fullName>
    </submittedName>
</protein>
<proteinExistence type="inferred from homology"/>
<dbReference type="InterPro" id="IPR012349">
    <property type="entry name" value="Split_barrel_FMN-bd"/>
</dbReference>
<dbReference type="Proteomes" id="UP000704762">
    <property type="component" value="Unassembled WGS sequence"/>
</dbReference>
<sequence length="143" mass="15939">MADVQHALMRAFAELHIRVYRASGGRLMGKVRGIPVLLLSVAGRKTGRTRTTPVSYFEDEGRFIVTGSAGGAPAEPQWFLNLRRADRAEIEVGRRRIEVTVAIADADQREALWPRLLTHAPFFADYQAKVKRQLPMAILTPTA</sequence>
<dbReference type="PANTHER" id="PTHR39428">
    <property type="entry name" value="F420H(2)-DEPENDENT QUINONE REDUCTASE RV1261C"/>
    <property type="match status" value="1"/>
</dbReference>
<reference evidence="3 4" key="1">
    <citation type="submission" date="2021-01" db="EMBL/GenBank/DDBJ databases">
        <title>Sequencing the genomes of 1000 actinobacteria strains.</title>
        <authorList>
            <person name="Klenk H.-P."/>
        </authorList>
    </citation>
    <scope>NUCLEOTIDE SEQUENCE [LARGE SCALE GENOMIC DNA]</scope>
    <source>
        <strain evidence="3 4">DSM 18662</strain>
    </source>
</reference>